<protein>
    <submittedName>
        <fullName evidence="2">PiggyBac transposable element-derived protein 4</fullName>
    </submittedName>
</protein>
<dbReference type="InterPro" id="IPR029526">
    <property type="entry name" value="PGBD"/>
</dbReference>
<dbReference type="Pfam" id="PF13843">
    <property type="entry name" value="DDE_Tnp_1_7"/>
    <property type="match status" value="1"/>
</dbReference>
<dbReference type="Proteomes" id="UP000735302">
    <property type="component" value="Unassembled WGS sequence"/>
</dbReference>
<evidence type="ECO:0000259" key="1">
    <source>
        <dbReference type="Pfam" id="PF13843"/>
    </source>
</evidence>
<keyword evidence="3" id="KW-1185">Reference proteome</keyword>
<accession>A0AAV4D4A4</accession>
<organism evidence="2 3">
    <name type="scientific">Plakobranchus ocellatus</name>
    <dbReference type="NCBI Taxonomy" id="259542"/>
    <lineage>
        <taxon>Eukaryota</taxon>
        <taxon>Metazoa</taxon>
        <taxon>Spiralia</taxon>
        <taxon>Lophotrochozoa</taxon>
        <taxon>Mollusca</taxon>
        <taxon>Gastropoda</taxon>
        <taxon>Heterobranchia</taxon>
        <taxon>Euthyneura</taxon>
        <taxon>Panpulmonata</taxon>
        <taxon>Sacoglossa</taxon>
        <taxon>Placobranchoidea</taxon>
        <taxon>Plakobranchidae</taxon>
        <taxon>Plakobranchus</taxon>
    </lineage>
</organism>
<evidence type="ECO:0000313" key="2">
    <source>
        <dbReference type="EMBL" id="GFO38989.1"/>
    </source>
</evidence>
<proteinExistence type="predicted"/>
<feature type="domain" description="PiggyBac transposable element-derived protein" evidence="1">
    <location>
        <begin position="115"/>
        <end position="210"/>
    </location>
</feature>
<dbReference type="AlphaFoldDB" id="A0AAV4D4A4"/>
<gene>
    <name evidence="2" type="ORF">PoB_006549400</name>
</gene>
<name>A0AAV4D4A4_9GAST</name>
<comment type="caution">
    <text evidence="2">The sequence shown here is derived from an EMBL/GenBank/DDBJ whole genome shotgun (WGS) entry which is preliminary data.</text>
</comment>
<sequence length="231" mass="26594">MWFMTRMMRISWKEKKSNELVLKEANLERSLIKTIRQRQLEFLGHACRHKGLEHLAITGKIGGKRSRGRQRITFIENLKSWAIGNGSNNNFIRLTENSKEIDEGQPDSGRDTQKKQSILPETFQSKNKLLKNLELSLVSCRSKKGKNVFLLSTKHSVPERCKTSGKPEIVLTYNKSKGGVDTMDQMAYVFTLKTKRWLLGVLFNIIDLSTNATRVIRQARLSEHKLPHDDN</sequence>
<reference evidence="2 3" key="1">
    <citation type="journal article" date="2021" name="Elife">
        <title>Chloroplast acquisition without the gene transfer in kleptoplastic sea slugs, Plakobranchus ocellatus.</title>
        <authorList>
            <person name="Maeda T."/>
            <person name="Takahashi S."/>
            <person name="Yoshida T."/>
            <person name="Shimamura S."/>
            <person name="Takaki Y."/>
            <person name="Nagai Y."/>
            <person name="Toyoda A."/>
            <person name="Suzuki Y."/>
            <person name="Arimoto A."/>
            <person name="Ishii H."/>
            <person name="Satoh N."/>
            <person name="Nishiyama T."/>
            <person name="Hasebe M."/>
            <person name="Maruyama T."/>
            <person name="Minagawa J."/>
            <person name="Obokata J."/>
            <person name="Shigenobu S."/>
        </authorList>
    </citation>
    <scope>NUCLEOTIDE SEQUENCE [LARGE SCALE GENOMIC DNA]</scope>
</reference>
<dbReference type="EMBL" id="BLXT01007365">
    <property type="protein sequence ID" value="GFO38989.1"/>
    <property type="molecule type" value="Genomic_DNA"/>
</dbReference>
<evidence type="ECO:0000313" key="3">
    <source>
        <dbReference type="Proteomes" id="UP000735302"/>
    </source>
</evidence>